<dbReference type="EMBL" id="CP025491">
    <property type="protein sequence ID" value="AUH72608.1"/>
    <property type="molecule type" value="Genomic_DNA"/>
</dbReference>
<proteinExistence type="predicted"/>
<dbReference type="Gene3D" id="3.40.50.300">
    <property type="entry name" value="P-loop containing nucleotide triphosphate hydrolases"/>
    <property type="match status" value="1"/>
</dbReference>
<dbReference type="InterPro" id="IPR027417">
    <property type="entry name" value="P-loop_NTPase"/>
</dbReference>
<dbReference type="AlphaFoldDB" id="A0A2H5FM24"/>
<keyword evidence="2" id="KW-1185">Reference proteome</keyword>
<protein>
    <submittedName>
        <fullName evidence="1">Uncharacterized protein</fullName>
    </submittedName>
</protein>
<accession>A0A2H5FM24</accession>
<sequence length="389" mass="43905">MHVVLLLGASTAGKSSLCSELVKTHGWKSSSIDEVVGKIVNMNPSDLKLLMFEKLKASSVIQNLQTLMTKEEVLTLCGTGVLTISKGSHLIKDQRFPSPLLPNLEDALTKVGFTESEISKLAKDLRLVTKINDPIVRLYDEVFDKRNSGQSIVIDLVPAPDESTKECLENFQKRAQQYNEENPSERLITSIVFAYCPVQKLSERIQERNRNADINNKPMDKRVGLFPFHQLATLVTADKLFDASSEHVLSRNELFYMVNKHAHTDKNGEPLFLENPVDADVLQQCYEEEIQMMDISDRGVKLKLNDDTRELTSDDLPRIGSKKTIEEYSKLTNRFGFFKNQERVSLNISERINFDAVINTAKANPATLANEFLEKLELSIISSKRVSTL</sequence>
<evidence type="ECO:0000313" key="1">
    <source>
        <dbReference type="EMBL" id="AUH72608.1"/>
    </source>
</evidence>
<reference evidence="1 2" key="1">
    <citation type="submission" date="2017-12" db="EMBL/GenBank/DDBJ databases">
        <title>Legionella sainthelensi LA01-117, whole genome sequence of a clinical isolate from New Zealand.</title>
        <authorList>
            <person name="Cree S.L."/>
            <person name="Slow S."/>
            <person name="Kennedy M.A."/>
            <person name="Murdoch D.R."/>
            <person name="Biggs P.J."/>
            <person name="Anderson T."/>
        </authorList>
    </citation>
    <scope>NUCLEOTIDE SEQUENCE [LARGE SCALE GENOMIC DNA]</scope>
    <source>
        <strain evidence="1 2">LA01-117</strain>
    </source>
</reference>
<dbReference type="RefSeq" id="WP_101900218.1">
    <property type="nucleotide sequence ID" value="NZ_UFAM01000041.1"/>
</dbReference>
<organism evidence="1 2">
    <name type="scientific">Legionella sainthelensi</name>
    <dbReference type="NCBI Taxonomy" id="28087"/>
    <lineage>
        <taxon>Bacteria</taxon>
        <taxon>Pseudomonadati</taxon>
        <taxon>Pseudomonadota</taxon>
        <taxon>Gammaproteobacteria</taxon>
        <taxon>Legionellales</taxon>
        <taxon>Legionellaceae</taxon>
        <taxon>Legionella</taxon>
    </lineage>
</organism>
<name>A0A2H5FM24_9GAMM</name>
<dbReference type="KEGG" id="lsh:CAB17_11495"/>
<dbReference type="Proteomes" id="UP000234343">
    <property type="component" value="Chromosome"/>
</dbReference>
<evidence type="ECO:0000313" key="2">
    <source>
        <dbReference type="Proteomes" id="UP000234343"/>
    </source>
</evidence>
<dbReference type="SUPFAM" id="SSF52540">
    <property type="entry name" value="P-loop containing nucleoside triphosphate hydrolases"/>
    <property type="match status" value="1"/>
</dbReference>
<gene>
    <name evidence="1" type="ORF">CAB17_11495</name>
</gene>